<dbReference type="InterPro" id="IPR003609">
    <property type="entry name" value="Pan_app"/>
</dbReference>
<keyword evidence="1" id="KW-0732">Signal</keyword>
<dbReference type="SUPFAM" id="SSF51110">
    <property type="entry name" value="alpha-D-mannose-specific plant lectins"/>
    <property type="match status" value="1"/>
</dbReference>
<proteinExistence type="predicted"/>
<evidence type="ECO:0000256" key="2">
    <source>
        <dbReference type="ARBA" id="ARBA00023180"/>
    </source>
</evidence>
<dbReference type="AlphaFoldDB" id="A0A9Q1R9U4"/>
<dbReference type="InterPro" id="IPR001480">
    <property type="entry name" value="Bulb-type_lectin_dom"/>
</dbReference>
<evidence type="ECO:0000313" key="6">
    <source>
        <dbReference type="Proteomes" id="UP001152561"/>
    </source>
</evidence>
<accession>A0A9Q1R9U4</accession>
<evidence type="ECO:0000259" key="4">
    <source>
        <dbReference type="PROSITE" id="PS50948"/>
    </source>
</evidence>
<evidence type="ECO:0000256" key="3">
    <source>
        <dbReference type="SAM" id="Phobius"/>
    </source>
</evidence>
<protein>
    <recommendedName>
        <fullName evidence="4">Apple domain-containing protein</fullName>
    </recommendedName>
</protein>
<feature type="transmembrane region" description="Helical" evidence="3">
    <location>
        <begin position="261"/>
        <end position="285"/>
    </location>
</feature>
<gene>
    <name evidence="5" type="ORF">K7X08_033142</name>
</gene>
<organism evidence="5 6">
    <name type="scientific">Anisodus acutangulus</name>
    <dbReference type="NCBI Taxonomy" id="402998"/>
    <lineage>
        <taxon>Eukaryota</taxon>
        <taxon>Viridiplantae</taxon>
        <taxon>Streptophyta</taxon>
        <taxon>Embryophyta</taxon>
        <taxon>Tracheophyta</taxon>
        <taxon>Spermatophyta</taxon>
        <taxon>Magnoliopsida</taxon>
        <taxon>eudicotyledons</taxon>
        <taxon>Gunneridae</taxon>
        <taxon>Pentapetalae</taxon>
        <taxon>asterids</taxon>
        <taxon>lamiids</taxon>
        <taxon>Solanales</taxon>
        <taxon>Solanaceae</taxon>
        <taxon>Solanoideae</taxon>
        <taxon>Hyoscyameae</taxon>
        <taxon>Anisodus</taxon>
    </lineage>
</organism>
<keyword evidence="2" id="KW-0325">Glycoprotein</keyword>
<dbReference type="InterPro" id="IPR036426">
    <property type="entry name" value="Bulb-type_lectin_dom_sf"/>
</dbReference>
<dbReference type="Proteomes" id="UP001152561">
    <property type="component" value="Unassembled WGS sequence"/>
</dbReference>
<dbReference type="Pfam" id="PF01453">
    <property type="entry name" value="B_lectin"/>
    <property type="match status" value="1"/>
</dbReference>
<evidence type="ECO:0000256" key="1">
    <source>
        <dbReference type="ARBA" id="ARBA00022729"/>
    </source>
</evidence>
<sequence length="310" mass="34675">METGSLVLHDMYNQTVWQSFDHPTDALLPGQKLRAGQRLVARSSSSNWSEGNYYLSVTNQGLFAFYISNKPQMYFKFLVSGERDSFGESYVKAVNGTLALYISSTEPNAVFSRPSRMKILRYDYDGHLRAYTEGSDQANDLLADFIGFCDYPTACGSLELCSNGFCSCPGAFRKINDRQTNGSALRGTDEESCQELCLRNCSCKIVLFWYFTDFSSGDCYLPSPVLSLINDGKERSDYESSAFIKLPNDAEKSESPTARRIVIIAGSSSGAFLLIVICVSILIAFNRKQSLQENNDDYSRGDIWLCEIFL</sequence>
<dbReference type="PANTHER" id="PTHR47976">
    <property type="entry name" value="G-TYPE LECTIN S-RECEPTOR-LIKE SERINE/THREONINE-PROTEIN KINASE SD2-5"/>
    <property type="match status" value="1"/>
</dbReference>
<keyword evidence="6" id="KW-1185">Reference proteome</keyword>
<reference evidence="6" key="1">
    <citation type="journal article" date="2023" name="Proc. Natl. Acad. Sci. U.S.A.">
        <title>Genomic and structural basis for evolution of tropane alkaloid biosynthesis.</title>
        <authorList>
            <person name="Wanga Y.-J."/>
            <person name="Taina T."/>
            <person name="Yua J.-Y."/>
            <person name="Lia J."/>
            <person name="Xua B."/>
            <person name="Chenc J."/>
            <person name="D'Auriad J.C."/>
            <person name="Huanga J.-P."/>
            <person name="Huanga S.-X."/>
        </authorList>
    </citation>
    <scope>NUCLEOTIDE SEQUENCE [LARGE SCALE GENOMIC DNA]</scope>
    <source>
        <strain evidence="6">cv. KIB-2019</strain>
    </source>
</reference>
<dbReference type="EMBL" id="JAJAGQ010000011">
    <property type="protein sequence ID" value="KAJ8549435.1"/>
    <property type="molecule type" value="Genomic_DNA"/>
</dbReference>
<dbReference type="OrthoDB" id="4062651at2759"/>
<dbReference type="InterPro" id="IPR051343">
    <property type="entry name" value="G-type_lectin_kinases/EP1-like"/>
</dbReference>
<dbReference type="PANTHER" id="PTHR47976:SF110">
    <property type="entry name" value="RECEPTOR-LIKE SERINE_THREONINE-PROTEIN KINASE"/>
    <property type="match status" value="1"/>
</dbReference>
<evidence type="ECO:0000313" key="5">
    <source>
        <dbReference type="EMBL" id="KAJ8549435.1"/>
    </source>
</evidence>
<dbReference type="PROSITE" id="PS50948">
    <property type="entry name" value="PAN"/>
    <property type="match status" value="1"/>
</dbReference>
<name>A0A9Q1R9U4_9SOLA</name>
<comment type="caution">
    <text evidence="5">The sequence shown here is derived from an EMBL/GenBank/DDBJ whole genome shotgun (WGS) entry which is preliminary data.</text>
</comment>
<keyword evidence="3" id="KW-0472">Membrane</keyword>
<keyword evidence="3" id="KW-0812">Transmembrane</keyword>
<feature type="domain" description="Apple" evidence="4">
    <location>
        <begin position="166"/>
        <end position="242"/>
    </location>
</feature>
<keyword evidence="3" id="KW-1133">Transmembrane helix</keyword>